<accession>A0A142K7K0</accession>
<dbReference type="GeneID" id="29123632"/>
<evidence type="ECO:0000313" key="1">
    <source>
        <dbReference type="EMBL" id="AMS02083.1"/>
    </source>
</evidence>
<name>A0A142K7K0_9CAUD</name>
<organism evidence="1 2">
    <name type="scientific">Mycobacterium phage Panchino</name>
    <dbReference type="NCBI Taxonomy" id="1821537"/>
    <lineage>
        <taxon>Viruses</taxon>
        <taxon>Duplodnaviria</taxon>
        <taxon>Heunggongvirae</taxon>
        <taxon>Uroviricota</taxon>
        <taxon>Caudoviricetes</taxon>
        <taxon>Nclasvirinae</taxon>
        <taxon>Charlievirus</taxon>
        <taxon>Charlievirus panchino</taxon>
    </lineage>
</organism>
<evidence type="ECO:0000313" key="2">
    <source>
        <dbReference type="Proteomes" id="UP000202219"/>
    </source>
</evidence>
<sequence>MSHIRVTIDGNTIMDGNPGQWATKPPAIADLELRATSGNPEPWVQILTTFARAAAAGRDATITATTDTNGWTLNVEYGATP</sequence>
<dbReference type="OrthoDB" id="23859at10239"/>
<dbReference type="KEGG" id="vg:29123632"/>
<gene>
    <name evidence="1" type="primary">65</name>
    <name evidence="1" type="ORF">SEA_PANCHINO_65</name>
</gene>
<dbReference type="RefSeq" id="YP_009304973.1">
    <property type="nucleotide sequence ID" value="NC_031281.1"/>
</dbReference>
<dbReference type="EMBL" id="KU935727">
    <property type="protein sequence ID" value="AMS02083.1"/>
    <property type="molecule type" value="Genomic_DNA"/>
</dbReference>
<reference evidence="2" key="1">
    <citation type="submission" date="2016-03" db="EMBL/GenBank/DDBJ databases">
        <authorList>
            <person name="Ploux O."/>
        </authorList>
    </citation>
    <scope>NUCLEOTIDE SEQUENCE [LARGE SCALE GENOMIC DNA]</scope>
</reference>
<proteinExistence type="predicted"/>
<protein>
    <submittedName>
        <fullName evidence="1">Uncharacterized protein</fullName>
    </submittedName>
</protein>
<keyword evidence="2" id="KW-1185">Reference proteome</keyword>
<dbReference type="Proteomes" id="UP000202219">
    <property type="component" value="Segment"/>
</dbReference>